<gene>
    <name evidence="1" type="ORF">O1611_g8453</name>
</gene>
<comment type="caution">
    <text evidence="1">The sequence shown here is derived from an EMBL/GenBank/DDBJ whole genome shotgun (WGS) entry which is preliminary data.</text>
</comment>
<dbReference type="EMBL" id="JAPUUL010002518">
    <property type="protein sequence ID" value="KAJ8125187.1"/>
    <property type="molecule type" value="Genomic_DNA"/>
</dbReference>
<evidence type="ECO:0000313" key="1">
    <source>
        <dbReference type="EMBL" id="KAJ8125187.1"/>
    </source>
</evidence>
<evidence type="ECO:0000313" key="2">
    <source>
        <dbReference type="Proteomes" id="UP001153332"/>
    </source>
</evidence>
<sequence>MDLLRTTALSSYEDYENFDASSARELKIVNINTRGARLDNATCEVEDVSEANVLNRISASASLSRKIKMEMTLEESETTASVLLVSIWTSSKGNASEGVGISKPTFLSLINMLEMDRSVLQPIVNNIYGLVEFNETTASSGENNISTYFLADSRIQLVWSFNFATSETKAILITQRSAPDSQSHNQSQRVLADFLAALKQQRANIFSPYTLLSVFLVQMITWEAKSCAARWNHVRMFEQKTGYGRHGDTPRSAPEHSNDSSMPSGMTLEDLTMTAKQIETLSASLASDERHMDILDSLLDALADQSSWRQRLLPGTTTDRRLKLCERDVEVFSAVLRPLRQQNASSRSALKYMAARARSQSRVVSSIQNMHSGIKSSKMN</sequence>
<reference evidence="1" key="1">
    <citation type="submission" date="2022-12" db="EMBL/GenBank/DDBJ databases">
        <title>Genome Sequence of Lasiodiplodia mahajangana.</title>
        <authorList>
            <person name="Buettner E."/>
        </authorList>
    </citation>
    <scope>NUCLEOTIDE SEQUENCE</scope>
    <source>
        <strain evidence="1">VT137</strain>
    </source>
</reference>
<accession>A0ACC2JD27</accession>
<proteinExistence type="predicted"/>
<protein>
    <submittedName>
        <fullName evidence="1">Uncharacterized protein</fullName>
    </submittedName>
</protein>
<name>A0ACC2JD27_9PEZI</name>
<keyword evidence="2" id="KW-1185">Reference proteome</keyword>
<dbReference type="Proteomes" id="UP001153332">
    <property type="component" value="Unassembled WGS sequence"/>
</dbReference>
<organism evidence="1 2">
    <name type="scientific">Lasiodiplodia mahajangana</name>
    <dbReference type="NCBI Taxonomy" id="1108764"/>
    <lineage>
        <taxon>Eukaryota</taxon>
        <taxon>Fungi</taxon>
        <taxon>Dikarya</taxon>
        <taxon>Ascomycota</taxon>
        <taxon>Pezizomycotina</taxon>
        <taxon>Dothideomycetes</taxon>
        <taxon>Dothideomycetes incertae sedis</taxon>
        <taxon>Botryosphaeriales</taxon>
        <taxon>Botryosphaeriaceae</taxon>
        <taxon>Lasiodiplodia</taxon>
    </lineage>
</organism>